<keyword evidence="4" id="KW-1185">Reference proteome</keyword>
<evidence type="ECO:0000313" key="3">
    <source>
        <dbReference type="EMBL" id="WGK68195.1"/>
    </source>
</evidence>
<evidence type="ECO:0000313" key="4">
    <source>
        <dbReference type="Proteomes" id="UP001228690"/>
    </source>
</evidence>
<evidence type="ECO:0000256" key="1">
    <source>
        <dbReference type="SAM" id="Coils"/>
    </source>
</evidence>
<feature type="coiled-coil region" evidence="1">
    <location>
        <begin position="942"/>
        <end position="969"/>
    </location>
</feature>
<gene>
    <name evidence="3" type="ORF">P0082_06830</name>
</gene>
<dbReference type="EMBL" id="CP123443">
    <property type="protein sequence ID" value="WGK68195.1"/>
    <property type="molecule type" value="Genomic_DNA"/>
</dbReference>
<evidence type="ECO:0000256" key="2">
    <source>
        <dbReference type="SAM" id="MobiDB-lite"/>
    </source>
</evidence>
<proteinExistence type="predicted"/>
<protein>
    <submittedName>
        <fullName evidence="3">Uncharacterized protein</fullName>
    </submittedName>
</protein>
<reference evidence="3 4" key="1">
    <citation type="submission" date="2023-04" db="EMBL/GenBank/DDBJ databases">
        <title>Spirochaete genome identified in red abalone sample constitutes a novel genus.</title>
        <authorList>
            <person name="Sharma S.P."/>
            <person name="Purcell C.M."/>
            <person name="Hyde J.R."/>
            <person name="Severin A.J."/>
        </authorList>
    </citation>
    <scope>NUCLEOTIDE SEQUENCE [LARGE SCALE GENOMIC DNA]</scope>
    <source>
        <strain evidence="3 4">SP-2023</strain>
    </source>
</reference>
<accession>A0ABY8MDY2</accession>
<sequence length="1220" mass="142460">MSDSIGAGNGQYSYTRAIRLKGILQSGSLPKPNDTLEVSLEELAEHLEEISLLFEKIVFRRNEKNEQESRKGIRINKSWLKRYHKALFYLLIKNNKNRDGKYDLKTELRHVQEDIRERWLTDFEHYQKNLTSAARRPKASKLRRSEIAESVRGLLHPSILHYALDLFSYNGITTKDTEIDGQITKLRGRLETVREGLLSVQRKYLPAEATGIQVAKASFNFYTVNKKPKEYTVESLEKELYEKPYLTISIKTTKKGNKQVEFVGLSKPLSDSQIEQEIVWFEKYLEANIKPVSENKWELSLEETYKLLKAFKSQQKDIFYKFMGHLAQNKKESFMVKNPDKPLDNYCFLPQKEGQNNIDFVNSLFSLFKFRNLKKESEEKNNRFGHPSIAEENYKKFISYYKDIKEDKKERGKYLFGKNCYFLGYSKLIQKYEEIARNRGKLVAQIKGVTREKQEAEEIGYWSFIYRTSEQSKLWLVPKTEDLSALKKFLDEQVDAGAEDKEYLCYFRSLTMRALHKLCFAEGSSFAKGLSSELQVLLSELKELLKAAKEYPTTDERSRKEKKQKQLVFFKKLVQSQEKLGTLELEGFDLEKVKNSQTLQDFELALEKVCYNVRKIRLNETKQQRIISDYKIVTFDITSYDLEDRKRTGEDRRHTAIWRTFWGYPGDGAVSKVQGFDLGEVRLNPEVKIRYRQADDEWKKSQTEERGNTVFKPHRKLQEQYTLGFSFALHAGRIHEELAFAKPEDLLAKINQFNADINEKMDFDHAWRYGIDRGYIELATLCIAKFQPEKKYKYAGKDIPIPEFPGTALKAYSFKGEKYDYTELYVTQVGGKQRRAILNLSYFLEKDEAPRADLFEEESITCLDLTTAKVIKGHIITNGDVMSYLKLKKVAAKRQIYTLYHQARSIGKDDTLTWGKENELSLPGLEKVIYYFLPKYEAILSKDEIKDSLNSYLDELRRLEKARQGQSSEKENPHTPAVQEINHLRDAITANMVGVICHLQKTYSGYVMLEDLDDVKKKHFEEHQENISSRLELALYNRFQTLGFVPPHVKDILQLRKENKPESCQIGTILFVDKTKTSKDCPYCEQTDKKGEKDADRAKLVEHRFSCTPKENSCGFDTYRFKGPQDRVEGSVEVEDTDRDFSFLKEIDDPDKVAAFNVSKKIKTVKDIPPWDMSNKPEEKQDQEEIVNKKKKHPHKNIKKESPETFTIGDSMQEKRHKRR</sequence>
<dbReference type="RefSeq" id="WP_326926365.1">
    <property type="nucleotide sequence ID" value="NZ_CP123443.1"/>
</dbReference>
<feature type="compositionally biased region" description="Basic residues" evidence="2">
    <location>
        <begin position="1189"/>
        <end position="1198"/>
    </location>
</feature>
<keyword evidence="1" id="KW-0175">Coiled coil</keyword>
<organism evidence="3 4">
    <name type="scientific">Candidatus Haliotispira prima</name>
    <dbReference type="NCBI Taxonomy" id="3034016"/>
    <lineage>
        <taxon>Bacteria</taxon>
        <taxon>Pseudomonadati</taxon>
        <taxon>Spirochaetota</taxon>
        <taxon>Spirochaetia</taxon>
        <taxon>Spirochaetales</taxon>
        <taxon>Spirochaetaceae</taxon>
        <taxon>Candidatus Haliotispira</taxon>
    </lineage>
</organism>
<feature type="region of interest" description="Disordered" evidence="2">
    <location>
        <begin position="1167"/>
        <end position="1220"/>
    </location>
</feature>
<name>A0ABY8MDY2_9SPIO</name>
<dbReference type="Proteomes" id="UP001228690">
    <property type="component" value="Chromosome"/>
</dbReference>